<reference evidence="1 2" key="1">
    <citation type="submission" date="2020-06" db="EMBL/GenBank/DDBJ databases">
        <authorList>
            <person name="Li R."/>
            <person name="Bekaert M."/>
        </authorList>
    </citation>
    <scope>NUCLEOTIDE SEQUENCE [LARGE SCALE GENOMIC DNA]</scope>
    <source>
        <strain evidence="2">wild</strain>
    </source>
</reference>
<dbReference type="SUPFAM" id="SSF52129">
    <property type="entry name" value="Caspase-like"/>
    <property type="match status" value="1"/>
</dbReference>
<organism evidence="1 2">
    <name type="scientific">Mytilus coruscus</name>
    <name type="common">Sea mussel</name>
    <dbReference type="NCBI Taxonomy" id="42192"/>
    <lineage>
        <taxon>Eukaryota</taxon>
        <taxon>Metazoa</taxon>
        <taxon>Spiralia</taxon>
        <taxon>Lophotrochozoa</taxon>
        <taxon>Mollusca</taxon>
        <taxon>Bivalvia</taxon>
        <taxon>Autobranchia</taxon>
        <taxon>Pteriomorphia</taxon>
        <taxon>Mytilida</taxon>
        <taxon>Mytiloidea</taxon>
        <taxon>Mytilidae</taxon>
        <taxon>Mytilinae</taxon>
        <taxon>Mytilus</taxon>
    </lineage>
</organism>
<dbReference type="InterPro" id="IPR029030">
    <property type="entry name" value="Caspase-like_dom_sf"/>
</dbReference>
<keyword evidence="2" id="KW-1185">Reference proteome</keyword>
<dbReference type="EMBL" id="CACVKT020006065">
    <property type="protein sequence ID" value="CAC5399725.1"/>
    <property type="molecule type" value="Genomic_DNA"/>
</dbReference>
<dbReference type="AlphaFoldDB" id="A0A6J8CV63"/>
<evidence type="ECO:0000313" key="2">
    <source>
        <dbReference type="Proteomes" id="UP000507470"/>
    </source>
</evidence>
<gene>
    <name evidence="1" type="ORF">MCOR_33965</name>
</gene>
<dbReference type="OrthoDB" id="10557589at2759"/>
<name>A0A6J8CV63_MYTCO</name>
<protein>
    <submittedName>
        <fullName evidence="1">Uncharacterized protein</fullName>
    </submittedName>
</protein>
<evidence type="ECO:0000313" key="1">
    <source>
        <dbReference type="EMBL" id="CAC5399725.1"/>
    </source>
</evidence>
<accession>A0A6J8CV63</accession>
<sequence>MNLMELQHSKVPGAGLVQPEDNSELSLRISELRREYAKNSYTKTEEQKGLAIILHRHSKRHFSRLRDPGIPYIQEFFEEMGFVVKGMVDCDLSQLYKYMADEKFYCVFIVLTYEDYEHIDILNHLLFARAQGKPTIVMSDHWAYGLKKLAEQPDTLLLSPWIPFTGRYQILEGVNIFDDFMKVTRSNRFSDIMDILTRMNALHDRPVITFQSTFRKKLYFL</sequence>
<proteinExistence type="predicted"/>
<dbReference type="Proteomes" id="UP000507470">
    <property type="component" value="Unassembled WGS sequence"/>
</dbReference>